<evidence type="ECO:0000256" key="5">
    <source>
        <dbReference type="SAM" id="Phobius"/>
    </source>
</evidence>
<evidence type="ECO:0000256" key="1">
    <source>
        <dbReference type="ARBA" id="ARBA00004167"/>
    </source>
</evidence>
<keyword evidence="3 5" id="KW-1133">Transmembrane helix</keyword>
<dbReference type="Pfam" id="PF03168">
    <property type="entry name" value="LEA_2"/>
    <property type="match status" value="1"/>
</dbReference>
<evidence type="ECO:0000313" key="8">
    <source>
        <dbReference type="RefSeq" id="XP_008803236.2"/>
    </source>
</evidence>
<keyword evidence="4 5" id="KW-0472">Membrane</keyword>
<dbReference type="PANTHER" id="PTHR31234">
    <property type="entry name" value="LATE EMBRYOGENESIS ABUNDANT (LEA) HYDROXYPROLINE-RICH GLYCOPROTEIN FAMILY"/>
    <property type="match status" value="1"/>
</dbReference>
<dbReference type="RefSeq" id="XP_008803236.2">
    <property type="nucleotide sequence ID" value="XM_008805014.2"/>
</dbReference>
<comment type="subcellular location">
    <subcellularLocation>
        <location evidence="1">Membrane</location>
        <topology evidence="1">Single-pass membrane protein</topology>
    </subcellularLocation>
</comment>
<dbReference type="Proteomes" id="UP000228380">
    <property type="component" value="Chromosome 4"/>
</dbReference>
<dbReference type="PANTHER" id="PTHR31234:SF65">
    <property type="entry name" value="LATE EMBRYOGENESIS ABUNDANT PROTEIN, LEA_2 SUBGROUP"/>
    <property type="match status" value="1"/>
</dbReference>
<evidence type="ECO:0000256" key="2">
    <source>
        <dbReference type="ARBA" id="ARBA00022692"/>
    </source>
</evidence>
<dbReference type="GO" id="GO:0016020">
    <property type="term" value="C:membrane"/>
    <property type="evidence" value="ECO:0007669"/>
    <property type="project" value="UniProtKB-SubCell"/>
</dbReference>
<evidence type="ECO:0000256" key="3">
    <source>
        <dbReference type="ARBA" id="ARBA00022989"/>
    </source>
</evidence>
<evidence type="ECO:0000259" key="6">
    <source>
        <dbReference type="Pfam" id="PF03168"/>
    </source>
</evidence>
<dbReference type="KEGG" id="pda:103716837"/>
<feature type="domain" description="Late embryogenesis abundant protein LEA-2 subgroup" evidence="6">
    <location>
        <begin position="71"/>
        <end position="167"/>
    </location>
</feature>
<dbReference type="OrthoDB" id="1894389at2759"/>
<evidence type="ECO:0000256" key="4">
    <source>
        <dbReference type="ARBA" id="ARBA00023136"/>
    </source>
</evidence>
<reference evidence="7" key="1">
    <citation type="journal article" date="2019" name="Nat. Commun.">
        <title>Genome-wide association mapping of date palm fruit traits.</title>
        <authorList>
            <person name="Hazzouri K.M."/>
            <person name="Gros-Balthazard M."/>
            <person name="Flowers J.M."/>
            <person name="Copetti D."/>
            <person name="Lemansour A."/>
            <person name="Lebrun M."/>
            <person name="Masmoudi K."/>
            <person name="Ferrand S."/>
            <person name="Dhar M.I."/>
            <person name="Fresquez Z.A."/>
            <person name="Rosas U."/>
            <person name="Zhang J."/>
            <person name="Talag J."/>
            <person name="Lee S."/>
            <person name="Kudrna D."/>
            <person name="Powell R.F."/>
            <person name="Leitch I.J."/>
            <person name="Krueger R.R."/>
            <person name="Wing R.A."/>
            <person name="Amiri K.M.A."/>
            <person name="Purugganan M.D."/>
        </authorList>
    </citation>
    <scope>NUCLEOTIDE SEQUENCE [LARGE SCALE GENOMIC DNA]</scope>
    <source>
        <strain evidence="7">cv. Khalas</strain>
    </source>
</reference>
<protein>
    <submittedName>
        <fullName evidence="8">Uncharacterized protein LOC103716837</fullName>
    </submittedName>
</protein>
<organism evidence="7 8">
    <name type="scientific">Phoenix dactylifera</name>
    <name type="common">Date palm</name>
    <dbReference type="NCBI Taxonomy" id="42345"/>
    <lineage>
        <taxon>Eukaryota</taxon>
        <taxon>Viridiplantae</taxon>
        <taxon>Streptophyta</taxon>
        <taxon>Embryophyta</taxon>
        <taxon>Tracheophyta</taxon>
        <taxon>Spermatophyta</taxon>
        <taxon>Magnoliopsida</taxon>
        <taxon>Liliopsida</taxon>
        <taxon>Arecaceae</taxon>
        <taxon>Coryphoideae</taxon>
        <taxon>Phoeniceae</taxon>
        <taxon>Phoenix</taxon>
    </lineage>
</organism>
<keyword evidence="2 5" id="KW-0812">Transmembrane</keyword>
<sequence length="188" mass="20526">MRSTRRCLMICCLVAAVIIILLVVTFVILYFTMFKPKQPEVVAKPVYLRNMEFGLLPVPTLNVSLGLDVFVKNQNRAGFKYDNTTTSIYYRGVLVGVASIEAGTIDARATDVIPTVADLQAGKIILNPSFLPDVVSGSLNFTSSSNLEGDVILLDIFKLHASTRVSCDISVFLMTSSISSTCHSKVKI</sequence>
<feature type="transmembrane region" description="Helical" evidence="5">
    <location>
        <begin position="7"/>
        <end position="33"/>
    </location>
</feature>
<dbReference type="GO" id="GO:0098542">
    <property type="term" value="P:defense response to other organism"/>
    <property type="evidence" value="ECO:0007669"/>
    <property type="project" value="InterPro"/>
</dbReference>
<name>A0A8B7CNX8_PHODC</name>
<accession>A0A8B7CNX8</accession>
<dbReference type="GeneID" id="103716837"/>
<dbReference type="AlphaFoldDB" id="A0A8B7CNX8"/>
<dbReference type="SUPFAM" id="SSF117070">
    <property type="entry name" value="LEA14-like"/>
    <property type="match status" value="1"/>
</dbReference>
<keyword evidence="7" id="KW-1185">Reference proteome</keyword>
<gene>
    <name evidence="8" type="primary">LOC103716837</name>
</gene>
<dbReference type="InterPro" id="IPR004864">
    <property type="entry name" value="LEA_2"/>
</dbReference>
<reference evidence="8" key="2">
    <citation type="submission" date="2025-08" db="UniProtKB">
        <authorList>
            <consortium name="RefSeq"/>
        </authorList>
    </citation>
    <scope>IDENTIFICATION</scope>
    <source>
        <tissue evidence="8">Young leaves</tissue>
    </source>
</reference>
<dbReference type="InterPro" id="IPR044839">
    <property type="entry name" value="NDR1-like"/>
</dbReference>
<evidence type="ECO:0000313" key="7">
    <source>
        <dbReference type="Proteomes" id="UP000228380"/>
    </source>
</evidence>
<proteinExistence type="predicted"/>